<protein>
    <recommendedName>
        <fullName evidence="4">Serine/arginine repetitive matrix protein 2</fullName>
    </recommendedName>
</protein>
<evidence type="ECO:0000256" key="1">
    <source>
        <dbReference type="SAM" id="MobiDB-lite"/>
    </source>
</evidence>
<accession>A0A2V4P1I6</accession>
<feature type="region of interest" description="Disordered" evidence="1">
    <location>
        <begin position="1"/>
        <end position="25"/>
    </location>
</feature>
<dbReference type="Proteomes" id="UP000248039">
    <property type="component" value="Unassembled WGS sequence"/>
</dbReference>
<reference evidence="2 3" key="1">
    <citation type="submission" date="2018-03" db="EMBL/GenBank/DDBJ databases">
        <title>Bioinformatic expansion and discovery of thiopeptide antibiotics.</title>
        <authorList>
            <person name="Schwalen C.J."/>
            <person name="Hudson G.A."/>
            <person name="Mitchell D.A."/>
        </authorList>
    </citation>
    <scope>NUCLEOTIDE SEQUENCE [LARGE SCALE GENOMIC DNA]</scope>
    <source>
        <strain evidence="2 3">ATCC 21389</strain>
    </source>
</reference>
<gene>
    <name evidence="2" type="ORF">C7C46_17280</name>
</gene>
<evidence type="ECO:0008006" key="4">
    <source>
        <dbReference type="Google" id="ProtNLM"/>
    </source>
</evidence>
<evidence type="ECO:0000313" key="3">
    <source>
        <dbReference type="Proteomes" id="UP000248039"/>
    </source>
</evidence>
<sequence length="182" mass="19837">MVSPPGPAPTTDAVRPATDGTPGPLPAGYRWQQDEEGFRFPIPTDAGVWQRRVSNGNIYYTPDGQKHLIQFAVSVGEQGSPLDHLRSMAADDRTLKDYKEVKLGATTVNGHEGAYWVFTYTATDKAANPGPRKLFEEEFKDSDGTAYAILLSAPIADATAAEQRFTMILNNFTVTRRSQSGG</sequence>
<comment type="caution">
    <text evidence="2">The sequence shown here is derived from an EMBL/GenBank/DDBJ whole genome shotgun (WGS) entry which is preliminary data.</text>
</comment>
<dbReference type="AlphaFoldDB" id="A0A2V4P1I6"/>
<name>A0A2V4P1I6_9ACTN</name>
<keyword evidence="3" id="KW-1185">Reference proteome</keyword>
<dbReference type="EMBL" id="PYBW01000053">
    <property type="protein sequence ID" value="PYC78082.1"/>
    <property type="molecule type" value="Genomic_DNA"/>
</dbReference>
<evidence type="ECO:0000313" key="2">
    <source>
        <dbReference type="EMBL" id="PYC78082.1"/>
    </source>
</evidence>
<organism evidence="2 3">
    <name type="scientific">Streptomyces tateyamensis</name>
    <dbReference type="NCBI Taxonomy" id="565073"/>
    <lineage>
        <taxon>Bacteria</taxon>
        <taxon>Bacillati</taxon>
        <taxon>Actinomycetota</taxon>
        <taxon>Actinomycetes</taxon>
        <taxon>Kitasatosporales</taxon>
        <taxon>Streptomycetaceae</taxon>
        <taxon>Streptomyces</taxon>
    </lineage>
</organism>
<proteinExistence type="predicted"/>